<evidence type="ECO:0000313" key="2">
    <source>
        <dbReference type="Proteomes" id="UP000222441"/>
    </source>
</evidence>
<proteinExistence type="predicted"/>
<dbReference type="KEGG" id="vg:40078724"/>
<organism evidence="1 2">
    <name type="scientific">Arthrobacter phage Preamble</name>
    <dbReference type="NCBI Taxonomy" id="1772310"/>
    <lineage>
        <taxon>Viruses</taxon>
        <taxon>Duplodnaviria</taxon>
        <taxon>Heunggongvirae</taxon>
        <taxon>Uroviricota</taxon>
        <taxon>Caudoviricetes</taxon>
        <taxon>Korravirus</taxon>
        <taxon>Korravirus preamble</taxon>
    </lineage>
</organism>
<accession>A0A0U4B520</accession>
<dbReference type="Proteomes" id="UP000222441">
    <property type="component" value="Segment"/>
</dbReference>
<name>A0A0U4B520_9CAUD</name>
<dbReference type="InterPro" id="IPR055663">
    <property type="entry name" value="DUF7239"/>
</dbReference>
<gene>
    <name evidence="1" type="primary">57</name>
    <name evidence="1" type="ORF">PREAMBLE_57</name>
</gene>
<protein>
    <submittedName>
        <fullName evidence="1">Uncharacterized protein</fullName>
    </submittedName>
</protein>
<dbReference type="EMBL" id="KU160659">
    <property type="protein sequence ID" value="ALY09838.1"/>
    <property type="molecule type" value="Genomic_DNA"/>
</dbReference>
<evidence type="ECO:0000313" key="1">
    <source>
        <dbReference type="EMBL" id="ALY09838.1"/>
    </source>
</evidence>
<reference evidence="1 2" key="1">
    <citation type="submission" date="2015-11" db="EMBL/GenBank/DDBJ databases">
        <authorList>
            <person name="Chudoff D."/>
            <person name="Dunbar D."/>
            <person name="Jacobs-Sera D."/>
            <person name="Guerrero C.A."/>
            <person name="Bowman C.A."/>
            <person name="Russell D.A."/>
            <person name="Pope W.H."/>
            <person name="Hatfull G.F."/>
        </authorList>
    </citation>
    <scope>NUCLEOTIDE SEQUENCE [LARGE SCALE GENOMIC DNA]</scope>
</reference>
<sequence>MVDRNPRIDKQPLWVQDYVRRLEYERDVAVTENQQFRRGHFGEIGSNTRVKRFGEDPVYLPHHAQIELQTDPEDEHSIIRVRVTRKGTININGQGQLMILPNASNDIEVTHLD</sequence>
<dbReference type="GeneID" id="40078724"/>
<dbReference type="OrthoDB" id="22567at10239"/>
<dbReference type="RefSeq" id="YP_009602859.1">
    <property type="nucleotide sequence ID" value="NC_041944.1"/>
</dbReference>
<dbReference type="Pfam" id="PF23886">
    <property type="entry name" value="DUF7239"/>
    <property type="match status" value="1"/>
</dbReference>
<keyword evidence="2" id="KW-1185">Reference proteome</keyword>